<evidence type="ECO:0000313" key="3">
    <source>
        <dbReference type="WBParaSite" id="ACRNAN_scaffold8701.g13628.t1"/>
    </source>
</evidence>
<feature type="domain" description="C6" evidence="1">
    <location>
        <begin position="291"/>
        <end position="389"/>
    </location>
</feature>
<dbReference type="InterPro" id="IPR002601">
    <property type="entry name" value="C6_domain"/>
</dbReference>
<reference evidence="3" key="1">
    <citation type="submission" date="2022-11" db="UniProtKB">
        <authorList>
            <consortium name="WormBaseParasite"/>
        </authorList>
    </citation>
    <scope>IDENTIFICATION</scope>
</reference>
<accession>A0A914EK29</accession>
<feature type="domain" description="C6" evidence="1">
    <location>
        <begin position="172"/>
        <end position="280"/>
    </location>
</feature>
<evidence type="ECO:0000313" key="2">
    <source>
        <dbReference type="Proteomes" id="UP000887540"/>
    </source>
</evidence>
<name>A0A914EK29_9BILA</name>
<evidence type="ECO:0000259" key="1">
    <source>
        <dbReference type="SMART" id="SM01048"/>
    </source>
</evidence>
<proteinExistence type="predicted"/>
<dbReference type="Proteomes" id="UP000887540">
    <property type="component" value="Unplaced"/>
</dbReference>
<sequence>MHGVVVECMSNPCAPNYECEYVHGGGRYICCSRKNIASSQMMSSLGLAALSKMPQNYGLALPPSLYSGIPSSISAGRGCVTKTCTTCTRECGCMQRAQNEYLCCPNQLVQPNLNFGFLQWTIAINLSPVPQDCLPPDFGYCYCPSVKIVASIIPIIPIVPTTTTTSPDPNICGTCLISSLELISGTGVGETPTISNGCQTTSSRNLSIRPKRQTSSYSVTVVCDASSAPNTIVLMEFNNGELGGPSANQLPVVSATLNCVNGLWYYTENGVTTKITSVQCTSTASTMANPCASCTFSELTLTQGTFIGEMPIIPNGLITEANGCVSANVVCDASSVPVAIVRMEFNSGETSGPSANQMPTVAAKLTCGEDEKWYYNDGTVTNQIFEVRCSSTACGACALNSLTLLPAHSTQNEHMASIPNGCAAGTIDASSGSLQILCQNPIATGNIAINYFDNDGMEYLLPEEIGTSTMTINCINGVWTYEGTTVASIVCLDMNAATIAALEKSRLRKIEKFIPKSTEILPDRPNPPKKSGCSISSLLIGEGTDPREAPSVRPRKNQTLEITCTSTYTKGGTVFMEFNKLGLNPFHPSPNLRPKVTAKLRCIDGNWHY</sequence>
<organism evidence="2 3">
    <name type="scientific">Acrobeloides nanus</name>
    <dbReference type="NCBI Taxonomy" id="290746"/>
    <lineage>
        <taxon>Eukaryota</taxon>
        <taxon>Metazoa</taxon>
        <taxon>Ecdysozoa</taxon>
        <taxon>Nematoda</taxon>
        <taxon>Chromadorea</taxon>
        <taxon>Rhabditida</taxon>
        <taxon>Tylenchina</taxon>
        <taxon>Cephalobomorpha</taxon>
        <taxon>Cephaloboidea</taxon>
        <taxon>Cephalobidae</taxon>
        <taxon>Acrobeloides</taxon>
    </lineage>
</organism>
<feature type="domain" description="C6" evidence="1">
    <location>
        <begin position="394"/>
        <end position="491"/>
    </location>
</feature>
<protein>
    <submittedName>
        <fullName evidence="3">C6 domain-containing protein</fullName>
    </submittedName>
</protein>
<dbReference type="SMART" id="SM01048">
    <property type="entry name" value="C6"/>
    <property type="match status" value="3"/>
</dbReference>
<dbReference type="WBParaSite" id="ACRNAN_scaffold8701.g13628.t1">
    <property type="protein sequence ID" value="ACRNAN_scaffold8701.g13628.t1"/>
    <property type="gene ID" value="ACRNAN_scaffold8701.g13628"/>
</dbReference>
<keyword evidence="2" id="KW-1185">Reference proteome</keyword>
<dbReference type="AlphaFoldDB" id="A0A914EK29"/>